<feature type="transmembrane region" description="Helical" evidence="2">
    <location>
        <begin position="237"/>
        <end position="262"/>
    </location>
</feature>
<dbReference type="PANTHER" id="PTHR34391:SF1">
    <property type="entry name" value="UPF0658 GOLGI APPARATUS MEMBRANE PROTEIN C1952.10C-RELATED"/>
    <property type="match status" value="1"/>
</dbReference>
<organism evidence="3 4">
    <name type="scientific">Synchytrium microbalum</name>
    <dbReference type="NCBI Taxonomy" id="1806994"/>
    <lineage>
        <taxon>Eukaryota</taxon>
        <taxon>Fungi</taxon>
        <taxon>Fungi incertae sedis</taxon>
        <taxon>Chytridiomycota</taxon>
        <taxon>Chytridiomycota incertae sedis</taxon>
        <taxon>Chytridiomycetes</taxon>
        <taxon>Synchytriales</taxon>
        <taxon>Synchytriaceae</taxon>
        <taxon>Synchytrium</taxon>
    </lineage>
</organism>
<dbReference type="OrthoDB" id="2448307at2759"/>
<feature type="transmembrane region" description="Helical" evidence="2">
    <location>
        <begin position="315"/>
        <end position="336"/>
    </location>
</feature>
<gene>
    <name evidence="3" type="ORF">SmJEL517_g04017</name>
</gene>
<comment type="caution">
    <text evidence="3">The sequence shown here is derived from an EMBL/GenBank/DDBJ whole genome shotgun (WGS) entry which is preliminary data.</text>
</comment>
<keyword evidence="2" id="KW-0472">Membrane</keyword>
<dbReference type="Proteomes" id="UP000319731">
    <property type="component" value="Unassembled WGS sequence"/>
</dbReference>
<feature type="transmembrane region" description="Helical" evidence="2">
    <location>
        <begin position="377"/>
        <end position="401"/>
    </location>
</feature>
<feature type="compositionally biased region" description="Low complexity" evidence="1">
    <location>
        <begin position="22"/>
        <end position="47"/>
    </location>
</feature>
<dbReference type="AlphaFoldDB" id="A0A507C0T5"/>
<dbReference type="EMBL" id="QEAO01000024">
    <property type="protein sequence ID" value="TPX32978.1"/>
    <property type="molecule type" value="Genomic_DNA"/>
</dbReference>
<keyword evidence="4" id="KW-1185">Reference proteome</keyword>
<feature type="transmembrane region" description="Helical" evidence="2">
    <location>
        <begin position="159"/>
        <end position="183"/>
    </location>
</feature>
<name>A0A507C0T5_9FUNG</name>
<feature type="compositionally biased region" description="Pro residues" evidence="1">
    <location>
        <begin position="10"/>
        <end position="21"/>
    </location>
</feature>
<dbReference type="GO" id="GO:0005794">
    <property type="term" value="C:Golgi apparatus"/>
    <property type="evidence" value="ECO:0007669"/>
    <property type="project" value="TreeGrafter"/>
</dbReference>
<feature type="region of interest" description="Disordered" evidence="1">
    <location>
        <begin position="1"/>
        <end position="67"/>
    </location>
</feature>
<evidence type="ECO:0000256" key="2">
    <source>
        <dbReference type="SAM" id="Phobius"/>
    </source>
</evidence>
<keyword evidence="2" id="KW-1133">Transmembrane helix</keyword>
<sequence length="432" mass="47947">MDIGESAFPIPAPTSPYPPSSPISTLTAQPSVSSNTTTTTANPQSVSGTLRRDQHINKQPQRPLKPAPSWISATVRFSAATAADKKASIVSIAPTRTRFFQQIDVAKQSIHLALAQLVVVGGLETVVLVYTCDMVTWWLKNKDYVMNNGSSECADHAEFAASDLAFLSLYFCLFIVAMIYQLVMVFDSARQKNAAQAMATQFFNMAAFGYSAIQLKQLTSIYSQDCGLLVPVYIGQRIQTCISICIAIVVLMAPFVAMGLYLSLSLWREYRWSVFTEQSGAMLMLGVALYFAAAYEPQIDATGRSPQELGLGTVIIDFIILAIVCLGYFGIGLLAVRRGSKAFMTIFLGIMLVDLCALGFVMYVTRMDMRFEGTVVFLTWFISIQLIVNLATMWTGARCFLDFARFENYRKMVRPKPIHMEELQRRSEPILD</sequence>
<dbReference type="GeneID" id="42005242"/>
<evidence type="ECO:0000256" key="1">
    <source>
        <dbReference type="SAM" id="MobiDB-lite"/>
    </source>
</evidence>
<keyword evidence="2" id="KW-0812">Transmembrane</keyword>
<proteinExistence type="predicted"/>
<dbReference type="PANTHER" id="PTHR34391">
    <property type="entry name" value="UPF0658 GOLGI APPARATUS MEMBRANE PROTEIN C1952.10C-RELATED"/>
    <property type="match status" value="1"/>
</dbReference>
<evidence type="ECO:0000313" key="4">
    <source>
        <dbReference type="Proteomes" id="UP000319731"/>
    </source>
</evidence>
<reference evidence="3 4" key="1">
    <citation type="journal article" date="2019" name="Sci. Rep.">
        <title>Comparative genomics of chytrid fungi reveal insights into the obligate biotrophic and pathogenic lifestyle of Synchytrium endobioticum.</title>
        <authorList>
            <person name="van de Vossenberg B.T.L.H."/>
            <person name="Warris S."/>
            <person name="Nguyen H.D.T."/>
            <person name="van Gent-Pelzer M.P.E."/>
            <person name="Joly D.L."/>
            <person name="van de Geest H.C."/>
            <person name="Bonants P.J.M."/>
            <person name="Smith D.S."/>
            <person name="Levesque C.A."/>
            <person name="van der Lee T.A.J."/>
        </authorList>
    </citation>
    <scope>NUCLEOTIDE SEQUENCE [LARGE SCALE GENOMIC DNA]</scope>
    <source>
        <strain evidence="3 4">JEL517</strain>
    </source>
</reference>
<dbReference type="InterPro" id="IPR040410">
    <property type="entry name" value="UPF0658_Golgi"/>
</dbReference>
<dbReference type="RefSeq" id="XP_031024073.1">
    <property type="nucleotide sequence ID" value="XM_031169945.1"/>
</dbReference>
<feature type="transmembrane region" description="Helical" evidence="2">
    <location>
        <begin position="343"/>
        <end position="365"/>
    </location>
</feature>
<evidence type="ECO:0000313" key="3">
    <source>
        <dbReference type="EMBL" id="TPX32978.1"/>
    </source>
</evidence>
<protein>
    <submittedName>
        <fullName evidence="3">Uncharacterized protein</fullName>
    </submittedName>
</protein>
<feature type="transmembrane region" description="Helical" evidence="2">
    <location>
        <begin position="117"/>
        <end position="139"/>
    </location>
</feature>
<accession>A0A507C0T5</accession>